<evidence type="ECO:0000259" key="1">
    <source>
        <dbReference type="Pfam" id="PF07833"/>
    </source>
</evidence>
<accession>A5CYF2</accession>
<reference evidence="3" key="1">
    <citation type="journal article" date="2008" name="Genome Res.">
        <title>The genome of Pelotomaculum thermopropionicum reveals niche-associated evolution in anaerobic microbiota.</title>
        <authorList>
            <person name="Kosaka T."/>
            <person name="Kato S."/>
            <person name="Shimoyama T."/>
            <person name="Ishii S."/>
            <person name="Abe T."/>
            <person name="Watanabe K."/>
        </authorList>
    </citation>
    <scope>NUCLEOTIDE SEQUENCE [LARGE SCALE GENOMIC DNA]</scope>
    <source>
        <strain evidence="3">DSM 13744 / JCM 10971 / SI</strain>
    </source>
</reference>
<name>A5CYF2_PELTS</name>
<dbReference type="InterPro" id="IPR012854">
    <property type="entry name" value="Cu_amine_oxidase-like_N"/>
</dbReference>
<dbReference type="InterPro" id="IPR015943">
    <property type="entry name" value="WD40/YVTN_repeat-like_dom_sf"/>
</dbReference>
<evidence type="ECO:0000313" key="2">
    <source>
        <dbReference type="EMBL" id="BAF60969.1"/>
    </source>
</evidence>
<sequence>MKKKAFLSVLFILISTLLICNLSYANYKWEKLSFNADTSLYISPNYEQDGSIYALSNRELFKSTDEGNTWKTINELPVWQVKVTGNKTLYALQGTSERELALYSLQPSQEKMQKVCDMPPGTKNFAVLNNGVTIAARPSESRSIWHLLRSESPGIWQDTGFTRAGELLESMPDGTVFTRENSTNVVSRSINSGLTWKDVSSSYEINKLFASPLYPEKNEIFAIINNTAVYISYDTGLNWQLRMTGMEESGYLAGLAFSPRYRLDQTIYAADTEGRVFVSKDDAFNWKTLGVSFEDDNKLNSLIVLPNGKILAGTSKGVYQLASYIPVTQLARAEFVIGKTTYTIGQNDWYMDTAPYIDGGRTFVPVRYLAYALGVSDSDILWDETKKEVTLTKGKTTVKMIVGSSLLFVNNQPVTMDVLPQMRVGRVFLPARWVAEAFGATVTWDGQKNSVVIEYQK</sequence>
<dbReference type="InterPro" id="IPR036582">
    <property type="entry name" value="Mao_N_sf"/>
</dbReference>
<proteinExistence type="predicted"/>
<keyword evidence="3" id="KW-1185">Reference proteome</keyword>
<dbReference type="KEGG" id="pth:PTH_2788"/>
<dbReference type="SUPFAM" id="SSF110296">
    <property type="entry name" value="Oligoxyloglucan reducing end-specific cellobiohydrolase"/>
    <property type="match status" value="1"/>
</dbReference>
<dbReference type="STRING" id="370438.PTH_2788"/>
<dbReference type="eggNOG" id="COG4447">
    <property type="taxonomic scope" value="Bacteria"/>
</dbReference>
<dbReference type="HOGENOM" id="CLU_598324_0_0_9"/>
<organism evidence="2 3">
    <name type="scientific">Pelotomaculum thermopropionicum (strain DSM 13744 / JCM 10971 / SI)</name>
    <dbReference type="NCBI Taxonomy" id="370438"/>
    <lineage>
        <taxon>Bacteria</taxon>
        <taxon>Bacillati</taxon>
        <taxon>Bacillota</taxon>
        <taxon>Clostridia</taxon>
        <taxon>Eubacteriales</taxon>
        <taxon>Desulfotomaculaceae</taxon>
        <taxon>Pelotomaculum</taxon>
    </lineage>
</organism>
<dbReference type="Gene3D" id="2.130.10.10">
    <property type="entry name" value="YVTN repeat-like/Quinoprotein amine dehydrogenase"/>
    <property type="match status" value="1"/>
</dbReference>
<evidence type="ECO:0000313" key="3">
    <source>
        <dbReference type="Proteomes" id="UP000006556"/>
    </source>
</evidence>
<gene>
    <name evidence="2" type="ordered locus">PTH_2788</name>
</gene>
<dbReference type="Proteomes" id="UP000006556">
    <property type="component" value="Chromosome"/>
</dbReference>
<dbReference type="SUPFAM" id="SSF55383">
    <property type="entry name" value="Copper amine oxidase, domain N"/>
    <property type="match status" value="2"/>
</dbReference>
<feature type="domain" description="Copper amine oxidase-like N-terminal" evidence="1">
    <location>
        <begin position="345"/>
        <end position="453"/>
    </location>
</feature>
<dbReference type="AlphaFoldDB" id="A5CYF2"/>
<dbReference type="Gene3D" id="3.30.457.10">
    <property type="entry name" value="Copper amine oxidase-like, N-terminal domain"/>
    <property type="match status" value="2"/>
</dbReference>
<protein>
    <recommendedName>
        <fullName evidence="1">Copper amine oxidase-like N-terminal domain-containing protein</fullName>
    </recommendedName>
</protein>
<dbReference type="EMBL" id="AP009389">
    <property type="protein sequence ID" value="BAF60969.1"/>
    <property type="molecule type" value="Genomic_DNA"/>
</dbReference>
<dbReference type="Pfam" id="PF07833">
    <property type="entry name" value="Cu_amine_oxidN1"/>
    <property type="match status" value="1"/>
</dbReference>